<feature type="binding site" evidence="11">
    <location>
        <begin position="143"/>
        <end position="147"/>
    </location>
    <ligand>
        <name>3'-phosphoadenylyl sulfate</name>
        <dbReference type="ChEBI" id="CHEBI:58339"/>
    </ligand>
</feature>
<keyword evidence="3" id="KW-0732">Signal</keyword>
<feature type="active site" description="For sulfotransferase activity" evidence="10">
    <location>
        <position position="143"/>
    </location>
</feature>
<evidence type="ECO:0000256" key="13">
    <source>
        <dbReference type="RuleBase" id="RU361155"/>
    </source>
</evidence>
<feature type="domain" description="Sulfotransferase" evidence="15">
    <location>
        <begin position="134"/>
        <end position="372"/>
    </location>
</feature>
<organism evidence="16 17">
    <name type="scientific">Dissostichus mawsoni</name>
    <name type="common">Antarctic cod</name>
    <dbReference type="NCBI Taxonomy" id="36200"/>
    <lineage>
        <taxon>Eukaryota</taxon>
        <taxon>Metazoa</taxon>
        <taxon>Chordata</taxon>
        <taxon>Craniata</taxon>
        <taxon>Vertebrata</taxon>
        <taxon>Euteleostomi</taxon>
        <taxon>Actinopterygii</taxon>
        <taxon>Neopterygii</taxon>
        <taxon>Teleostei</taxon>
        <taxon>Neoteleostei</taxon>
        <taxon>Acanthomorphata</taxon>
        <taxon>Eupercaria</taxon>
        <taxon>Perciformes</taxon>
        <taxon>Notothenioidei</taxon>
        <taxon>Nototheniidae</taxon>
        <taxon>Dissostichus</taxon>
    </lineage>
</organism>
<name>A0A7J5XQ29_DISMA</name>
<dbReference type="Proteomes" id="UP000518266">
    <property type="component" value="Unassembled WGS sequence"/>
</dbReference>
<dbReference type="OrthoDB" id="411451at2759"/>
<keyword evidence="4" id="KW-0333">Golgi apparatus</keyword>
<dbReference type="InterPro" id="IPR037359">
    <property type="entry name" value="NST/OST"/>
</dbReference>
<protein>
    <recommendedName>
        <fullName evidence="13">Sulfotransferase</fullName>
        <ecNumber evidence="13">2.8.2.-</ecNumber>
    </recommendedName>
</protein>
<evidence type="ECO:0000256" key="10">
    <source>
        <dbReference type="PIRSR" id="PIRSR637359-1"/>
    </source>
</evidence>
<dbReference type="PANTHER" id="PTHR10605">
    <property type="entry name" value="HEPARAN SULFATE SULFOTRANSFERASE"/>
    <property type="match status" value="1"/>
</dbReference>
<keyword evidence="2 13" id="KW-0808">Transferase</keyword>
<feature type="region of interest" description="Disordered" evidence="14">
    <location>
        <begin position="101"/>
        <end position="129"/>
    </location>
</feature>
<comment type="caution">
    <text evidence="16">The sequence shown here is derived from an EMBL/GenBank/DDBJ whole genome shotgun (WGS) entry which is preliminary data.</text>
</comment>
<evidence type="ECO:0000256" key="14">
    <source>
        <dbReference type="SAM" id="MobiDB-lite"/>
    </source>
</evidence>
<dbReference type="GO" id="GO:0006024">
    <property type="term" value="P:glycosaminoglycan biosynthetic process"/>
    <property type="evidence" value="ECO:0007669"/>
    <property type="project" value="UniProtKB-ARBA"/>
</dbReference>
<evidence type="ECO:0000256" key="9">
    <source>
        <dbReference type="ARBA" id="ARBA00058845"/>
    </source>
</evidence>
<dbReference type="Gene3D" id="3.40.50.300">
    <property type="entry name" value="P-loop containing nucleotide triphosphate hydrolases"/>
    <property type="match status" value="1"/>
</dbReference>
<evidence type="ECO:0000259" key="15">
    <source>
        <dbReference type="Pfam" id="PF00685"/>
    </source>
</evidence>
<dbReference type="SUPFAM" id="SSF52540">
    <property type="entry name" value="P-loop containing nucleoside triphosphate hydrolases"/>
    <property type="match status" value="1"/>
</dbReference>
<feature type="non-terminal residue" evidence="16">
    <location>
        <position position="1"/>
    </location>
</feature>
<feature type="disulfide bond" evidence="12">
    <location>
        <begin position="335"/>
        <end position="344"/>
    </location>
</feature>
<evidence type="ECO:0000256" key="5">
    <source>
        <dbReference type="ARBA" id="ARBA00023157"/>
    </source>
</evidence>
<evidence type="ECO:0000256" key="3">
    <source>
        <dbReference type="ARBA" id="ARBA00022729"/>
    </source>
</evidence>
<evidence type="ECO:0000256" key="12">
    <source>
        <dbReference type="PIRSR" id="PIRSR637359-3"/>
    </source>
</evidence>
<dbReference type="EMBL" id="JAAKFY010000022">
    <property type="protein sequence ID" value="KAF3838679.1"/>
    <property type="molecule type" value="Genomic_DNA"/>
</dbReference>
<sequence>MAFASGLTDSVLLPSVAKLFALRFCQFNNAIPALSPQVIHFHYALGTNTDFTCQLLNCSFNEGYSFGALARLKSSRVRTSLMAAMLLGLLLFAMQSPPIPSRPMTDEGPPLPSTSSPTDNGANSHPNGTLQQLPQIIIIGVRKGGTRALIEMLSLHSTVAAAQNEVHFFDWESHFQKGLPWYLSQMPYAFPDQLTVEKTPAYFTSSKVPKRMYEMNPDIKLLLILRDPTERVLSDYTQVFYNRLQKHKRYQPIESVLVKDGEINLGYKALNRSLYYVHMQNWLQYFPLKSIHVVDGDELIRDPFPEMKKVETFLKLEPQLNGSNFYFNKTKGFYCLRDHGQERCLHDSKGRAHPHVAPAILQKLYKFFHEPNKKFFEL</sequence>
<evidence type="ECO:0000256" key="8">
    <source>
        <dbReference type="ARBA" id="ARBA00052516"/>
    </source>
</evidence>
<dbReference type="Pfam" id="PF00685">
    <property type="entry name" value="Sulfotransfer_1"/>
    <property type="match status" value="1"/>
</dbReference>
<evidence type="ECO:0000256" key="6">
    <source>
        <dbReference type="ARBA" id="ARBA00023180"/>
    </source>
</evidence>
<comment type="catalytic activity">
    <reaction evidence="8">
        <text>alpha-D-glucosaminyl-[heparan sulfate](n) + 3'-phosphoadenylyl sulfate = 3-sulfo-alpha-D-glucosaminyl-[heparan sulfate](n) + adenosine 3',5'-bisphosphate + H(+)</text>
        <dbReference type="Rhea" id="RHEA:15461"/>
        <dbReference type="Rhea" id="RHEA-COMP:9830"/>
        <dbReference type="Rhea" id="RHEA-COMP:9831"/>
        <dbReference type="ChEBI" id="CHEBI:15378"/>
        <dbReference type="ChEBI" id="CHEBI:58339"/>
        <dbReference type="ChEBI" id="CHEBI:58343"/>
        <dbReference type="ChEBI" id="CHEBI:58388"/>
        <dbReference type="ChEBI" id="CHEBI:70975"/>
        <dbReference type="EC" id="2.8.2.23"/>
    </reaction>
</comment>
<feature type="binding site" evidence="11">
    <location>
        <begin position="349"/>
        <end position="353"/>
    </location>
    <ligand>
        <name>3'-phosphoadenylyl sulfate</name>
        <dbReference type="ChEBI" id="CHEBI:58339"/>
    </ligand>
</feature>
<evidence type="ECO:0000256" key="11">
    <source>
        <dbReference type="PIRSR" id="PIRSR637359-2"/>
    </source>
</evidence>
<comment type="function">
    <text evidence="9">Sulfotransferase that utilizes 3'-phospho-5'-adenylyl sulfate (PAPS) to catalyze the transfer of a sulfo group to position 3 of glucosamine residues in heparan. Catalyzes the rate limiting step in the biosynthesis of heparan sulfate (HSact). This modification is a crucial step in the biosynthesis of anticoagulant heparan sulfate as it completes the structure of the antithrombin pentasaccharide binding site.</text>
</comment>
<evidence type="ECO:0000256" key="1">
    <source>
        <dbReference type="ARBA" id="ARBA00005771"/>
    </source>
</evidence>
<keyword evidence="6" id="KW-0325">Glycoprotein</keyword>
<evidence type="ECO:0000256" key="2">
    <source>
        <dbReference type="ARBA" id="ARBA00022679"/>
    </source>
</evidence>
<gene>
    <name evidence="16" type="ORF">F7725_010447</name>
</gene>
<feature type="binding site" evidence="11">
    <location>
        <position position="334"/>
    </location>
    <ligand>
        <name>3'-phosphoadenylyl sulfate</name>
        <dbReference type="ChEBI" id="CHEBI:58339"/>
    </ligand>
</feature>
<dbReference type="PANTHER" id="PTHR10605:SF16">
    <property type="entry name" value="HEPARAN SULFATE GLUCOSAMINE 3-O-SULFOTRANSFERASE 1"/>
    <property type="match status" value="1"/>
</dbReference>
<dbReference type="InterPro" id="IPR000863">
    <property type="entry name" value="Sulfotransferase_dom"/>
</dbReference>
<dbReference type="InterPro" id="IPR027417">
    <property type="entry name" value="P-loop_NTPase"/>
</dbReference>
<feature type="binding site" evidence="11">
    <location>
        <position position="234"/>
    </location>
    <ligand>
        <name>3'-phosphoadenylyl sulfate</name>
        <dbReference type="ChEBI" id="CHEBI:58339"/>
    </ligand>
</feature>
<dbReference type="FunFam" id="3.40.50.300:FF:000674">
    <property type="entry name" value="Sulfotransferase"/>
    <property type="match status" value="1"/>
</dbReference>
<proteinExistence type="inferred from homology"/>
<feature type="compositionally biased region" description="Polar residues" evidence="14">
    <location>
        <begin position="113"/>
        <end position="129"/>
    </location>
</feature>
<accession>A0A7J5XQ29</accession>
<feature type="binding site" evidence="11">
    <location>
        <position position="226"/>
    </location>
    <ligand>
        <name>3'-phosphoadenylyl sulfate</name>
        <dbReference type="ChEBI" id="CHEBI:58339"/>
    </ligand>
</feature>
<comment type="similarity">
    <text evidence="1 13">Belongs to the sulfotransferase 1 family.</text>
</comment>
<evidence type="ECO:0000313" key="16">
    <source>
        <dbReference type="EMBL" id="KAF3838679.1"/>
    </source>
</evidence>
<reference evidence="16 17" key="1">
    <citation type="submission" date="2020-03" db="EMBL/GenBank/DDBJ databases">
        <title>Dissostichus mawsoni Genome sequencing and assembly.</title>
        <authorList>
            <person name="Park H."/>
        </authorList>
    </citation>
    <scope>NUCLEOTIDE SEQUENCE [LARGE SCALE GENOMIC DNA]</scope>
    <source>
        <strain evidence="16">DM0001</strain>
        <tissue evidence="16">Muscle</tissue>
    </source>
</reference>
<comment type="subcellular location">
    <subcellularLocation>
        <location evidence="7">Golgi apparatus lumen</location>
    </subcellularLocation>
</comment>
<dbReference type="AlphaFoldDB" id="A0A7J5XQ29"/>
<evidence type="ECO:0000256" key="7">
    <source>
        <dbReference type="ARBA" id="ARBA00023769"/>
    </source>
</evidence>
<evidence type="ECO:0000313" key="17">
    <source>
        <dbReference type="Proteomes" id="UP000518266"/>
    </source>
</evidence>
<dbReference type="GO" id="GO:0008467">
    <property type="term" value="F:[heparan sulfate]-glucosamine 3-sulfotransferase activity"/>
    <property type="evidence" value="ECO:0007669"/>
    <property type="project" value="UniProtKB-EC"/>
</dbReference>
<keyword evidence="17" id="KW-1185">Reference proteome</keyword>
<dbReference type="GO" id="GO:0005796">
    <property type="term" value="C:Golgi lumen"/>
    <property type="evidence" value="ECO:0007669"/>
    <property type="project" value="UniProtKB-SubCell"/>
</dbReference>
<keyword evidence="5 12" id="KW-1015">Disulfide bond</keyword>
<dbReference type="EC" id="2.8.2.-" evidence="13"/>
<evidence type="ECO:0000256" key="4">
    <source>
        <dbReference type="ARBA" id="ARBA00023034"/>
    </source>
</evidence>